<comment type="caution">
    <text evidence="2">The sequence shown here is derived from an EMBL/GenBank/DDBJ whole genome shotgun (WGS) entry which is preliminary data.</text>
</comment>
<organism evidence="2 3">
    <name type="scientific">Anisodus acutangulus</name>
    <dbReference type="NCBI Taxonomy" id="402998"/>
    <lineage>
        <taxon>Eukaryota</taxon>
        <taxon>Viridiplantae</taxon>
        <taxon>Streptophyta</taxon>
        <taxon>Embryophyta</taxon>
        <taxon>Tracheophyta</taxon>
        <taxon>Spermatophyta</taxon>
        <taxon>Magnoliopsida</taxon>
        <taxon>eudicotyledons</taxon>
        <taxon>Gunneridae</taxon>
        <taxon>Pentapetalae</taxon>
        <taxon>asterids</taxon>
        <taxon>lamiids</taxon>
        <taxon>Solanales</taxon>
        <taxon>Solanaceae</taxon>
        <taxon>Solanoideae</taxon>
        <taxon>Hyoscyameae</taxon>
        <taxon>Anisodus</taxon>
    </lineage>
</organism>
<evidence type="ECO:0000313" key="2">
    <source>
        <dbReference type="EMBL" id="KAJ8538344.1"/>
    </source>
</evidence>
<evidence type="ECO:0000313" key="3">
    <source>
        <dbReference type="Proteomes" id="UP001152561"/>
    </source>
</evidence>
<dbReference type="PANTHER" id="PTHR34121:SF10">
    <property type="entry name" value="KINESIN-LIKE PROTEIN KIF15"/>
    <property type="match status" value="1"/>
</dbReference>
<reference evidence="3" key="1">
    <citation type="journal article" date="2023" name="Proc. Natl. Acad. Sci. U.S.A.">
        <title>Genomic and structural basis for evolution of tropane alkaloid biosynthesis.</title>
        <authorList>
            <person name="Wanga Y.-J."/>
            <person name="Taina T."/>
            <person name="Yua J.-Y."/>
            <person name="Lia J."/>
            <person name="Xua B."/>
            <person name="Chenc J."/>
            <person name="D'Auriad J.C."/>
            <person name="Huanga J.-P."/>
            <person name="Huanga S.-X."/>
        </authorList>
    </citation>
    <scope>NUCLEOTIDE SEQUENCE [LARGE SCALE GENOMIC DNA]</scope>
    <source>
        <strain evidence="3">cv. KIB-2019</strain>
    </source>
</reference>
<sequence length="511" mass="58059">MNRHHKADLCTPEEERSYSISIDNEWLEKNLSSHSTAKSGFIDSCSPSSSIEVSLLFQEAPQGFRKSQEYLSMAFIKEEMGKVVLTGHFALACILEAPVTEEVSLLMEIFGLCLADGKEVREATMSTIKVLAKAFSSYKEEVLALKEALSQLQFLSNMEALLLQKKALLGRDVPESQSKRVFKLKVLSESLSGSVSKTEEHISENRTQKEGALKFRIVKTGEISQLEKELEEEIKALENQRDELEAALRKVKVALVSANARLHNAREEREQFDEANNQILQHFKEDDLSRSMALYGAEADVCDAFISFLEDSWTFESSYIREKQQQVNDELDKCEDYLVNLAIHVLSMYKDGLGPSISNLKELAENLKRSEIMNNEKAETIEEKRRLEEEYLNAEAKSLSDDSASFVDALPRIQTPRPDHTSNPETMVLTPGRWMRENVRSLSLAINQTTGTLESSFKSPKLRKGKSLDRAAELSRLKLELELENDSRIHPSEEINDWESDVIDKERLHFK</sequence>
<feature type="coiled-coil region" evidence="1">
    <location>
        <begin position="220"/>
        <end position="285"/>
    </location>
</feature>
<gene>
    <name evidence="2" type="ORF">K7X08_014884</name>
</gene>
<dbReference type="PANTHER" id="PTHR34121">
    <property type="entry name" value="MYOSIN-11"/>
    <property type="match status" value="1"/>
</dbReference>
<keyword evidence="3" id="KW-1185">Reference proteome</keyword>
<feature type="coiled-coil region" evidence="1">
    <location>
        <begin position="360"/>
        <end position="397"/>
    </location>
</feature>
<evidence type="ECO:0000256" key="1">
    <source>
        <dbReference type="SAM" id="Coils"/>
    </source>
</evidence>
<keyword evidence="1" id="KW-0175">Coiled coil</keyword>
<name>A0A9Q1R1N1_9SOLA</name>
<accession>A0A9Q1R1N1</accession>
<dbReference type="EMBL" id="JAJAGQ010000017">
    <property type="protein sequence ID" value="KAJ8538344.1"/>
    <property type="molecule type" value="Genomic_DNA"/>
</dbReference>
<proteinExistence type="predicted"/>
<protein>
    <submittedName>
        <fullName evidence="2">Uncharacterized protein</fullName>
    </submittedName>
</protein>
<dbReference type="OrthoDB" id="2019255at2759"/>
<dbReference type="AlphaFoldDB" id="A0A9Q1R1N1"/>
<dbReference type="Proteomes" id="UP001152561">
    <property type="component" value="Unassembled WGS sequence"/>
</dbReference>